<keyword evidence="4" id="KW-0238">DNA-binding</keyword>
<comment type="similarity">
    <text evidence="2">Belongs to the transposase mutator family.</text>
</comment>
<keyword evidence="7" id="KW-1185">Reference proteome</keyword>
<name>A0ABP5UI21_9ACTN</name>
<evidence type="ECO:0000313" key="6">
    <source>
        <dbReference type="EMBL" id="GAA2380920.1"/>
    </source>
</evidence>
<dbReference type="Proteomes" id="UP001501170">
    <property type="component" value="Unassembled WGS sequence"/>
</dbReference>
<dbReference type="EMBL" id="BAAARB010000010">
    <property type="protein sequence ID" value="GAA2380920.1"/>
    <property type="molecule type" value="Genomic_DNA"/>
</dbReference>
<comment type="function">
    <text evidence="1">Required for the transposition of the insertion element.</text>
</comment>
<sequence length="90" mass="10166">MWAALLRTADEVGKWQTRDLEALYPVIYLDAIIVKIRDGGHHQRGFGWVSVSSYGTCHDLRCHHVDPTVWHGLDAALKEHPTTGLHPANR</sequence>
<keyword evidence="5" id="KW-0233">DNA recombination</keyword>
<evidence type="ECO:0000256" key="3">
    <source>
        <dbReference type="ARBA" id="ARBA00022578"/>
    </source>
</evidence>
<dbReference type="Pfam" id="PF00872">
    <property type="entry name" value="Transposase_mut"/>
    <property type="match status" value="1"/>
</dbReference>
<organism evidence="6 7">
    <name type="scientific">Gordonia cholesterolivorans</name>
    <dbReference type="NCBI Taxonomy" id="559625"/>
    <lineage>
        <taxon>Bacteria</taxon>
        <taxon>Bacillati</taxon>
        <taxon>Actinomycetota</taxon>
        <taxon>Actinomycetes</taxon>
        <taxon>Mycobacteriales</taxon>
        <taxon>Gordoniaceae</taxon>
        <taxon>Gordonia</taxon>
    </lineage>
</organism>
<keyword evidence="3" id="KW-0815">Transposition</keyword>
<gene>
    <name evidence="6" type="ORF">GCM10009855_21170</name>
</gene>
<evidence type="ECO:0000256" key="5">
    <source>
        <dbReference type="ARBA" id="ARBA00023172"/>
    </source>
</evidence>
<accession>A0ABP5UI21</accession>
<reference evidence="7" key="1">
    <citation type="journal article" date="2019" name="Int. J. Syst. Evol. Microbiol.">
        <title>The Global Catalogue of Microorganisms (GCM) 10K type strain sequencing project: providing services to taxonomists for standard genome sequencing and annotation.</title>
        <authorList>
            <consortium name="The Broad Institute Genomics Platform"/>
            <consortium name="The Broad Institute Genome Sequencing Center for Infectious Disease"/>
            <person name="Wu L."/>
            <person name="Ma J."/>
        </authorList>
    </citation>
    <scope>NUCLEOTIDE SEQUENCE [LARGE SCALE GENOMIC DNA]</scope>
    <source>
        <strain evidence="7">JCM 16227</strain>
    </source>
</reference>
<evidence type="ECO:0000313" key="7">
    <source>
        <dbReference type="Proteomes" id="UP001501170"/>
    </source>
</evidence>
<proteinExistence type="inferred from homology"/>
<comment type="caution">
    <text evidence="6">The sequence shown here is derived from an EMBL/GenBank/DDBJ whole genome shotgun (WGS) entry which is preliminary data.</text>
</comment>
<evidence type="ECO:0000256" key="2">
    <source>
        <dbReference type="ARBA" id="ARBA00010961"/>
    </source>
</evidence>
<protein>
    <recommendedName>
        <fullName evidence="8">Mutator family transposase</fullName>
    </recommendedName>
</protein>
<evidence type="ECO:0000256" key="4">
    <source>
        <dbReference type="ARBA" id="ARBA00023125"/>
    </source>
</evidence>
<evidence type="ECO:0000256" key="1">
    <source>
        <dbReference type="ARBA" id="ARBA00002190"/>
    </source>
</evidence>
<dbReference type="InterPro" id="IPR001207">
    <property type="entry name" value="Transposase_mutator"/>
</dbReference>
<evidence type="ECO:0008006" key="8">
    <source>
        <dbReference type="Google" id="ProtNLM"/>
    </source>
</evidence>